<dbReference type="Proteomes" id="UP000177987">
    <property type="component" value="Unassembled WGS sequence"/>
</dbReference>
<name>A0A1G2SEJ8_9BACT</name>
<accession>A0A1G2SEJ8</accession>
<protein>
    <recommendedName>
        <fullName evidence="4">Peptidase M15A C-terminal domain-containing protein</fullName>
    </recommendedName>
</protein>
<dbReference type="AlphaFoldDB" id="A0A1G2SEJ8"/>
<reference evidence="2 3" key="1">
    <citation type="journal article" date="2016" name="Nat. Commun.">
        <title>Thousands of microbial genomes shed light on interconnected biogeochemical processes in an aquifer system.</title>
        <authorList>
            <person name="Anantharaman K."/>
            <person name="Brown C.T."/>
            <person name="Hug L.A."/>
            <person name="Sharon I."/>
            <person name="Castelle C.J."/>
            <person name="Probst A.J."/>
            <person name="Thomas B.C."/>
            <person name="Singh A."/>
            <person name="Wilkins M.J."/>
            <person name="Karaoz U."/>
            <person name="Brodie E.L."/>
            <person name="Williams K.H."/>
            <person name="Hubbard S.S."/>
            <person name="Banfield J.F."/>
        </authorList>
    </citation>
    <scope>NUCLEOTIDE SEQUENCE [LARGE SCALE GENOMIC DNA]</scope>
</reference>
<keyword evidence="1" id="KW-0732">Signal</keyword>
<feature type="chain" id="PRO_5009584409" description="Peptidase M15A C-terminal domain-containing protein" evidence="1">
    <location>
        <begin position="26"/>
        <end position="289"/>
    </location>
</feature>
<proteinExistence type="predicted"/>
<evidence type="ECO:0000313" key="3">
    <source>
        <dbReference type="Proteomes" id="UP000177987"/>
    </source>
</evidence>
<dbReference type="EMBL" id="MHUW01000017">
    <property type="protein sequence ID" value="OHA83405.1"/>
    <property type="molecule type" value="Genomic_DNA"/>
</dbReference>
<feature type="signal peptide" evidence="1">
    <location>
        <begin position="1"/>
        <end position="25"/>
    </location>
</feature>
<comment type="caution">
    <text evidence="2">The sequence shown here is derived from an EMBL/GenBank/DDBJ whole genome shotgun (WGS) entry which is preliminary data.</text>
</comment>
<evidence type="ECO:0008006" key="4">
    <source>
        <dbReference type="Google" id="ProtNLM"/>
    </source>
</evidence>
<gene>
    <name evidence="2" type="ORF">A2937_03730</name>
</gene>
<evidence type="ECO:0000313" key="2">
    <source>
        <dbReference type="EMBL" id="OHA83405.1"/>
    </source>
</evidence>
<evidence type="ECO:0000256" key="1">
    <source>
        <dbReference type="SAM" id="SignalP"/>
    </source>
</evidence>
<organism evidence="2 3">
    <name type="scientific">Candidatus Yonathbacteria bacterium RIFCSPLOWO2_01_FULL_47_33b</name>
    <dbReference type="NCBI Taxonomy" id="1802727"/>
    <lineage>
        <taxon>Bacteria</taxon>
        <taxon>Candidatus Yonathiibacteriota</taxon>
    </lineage>
</organism>
<sequence length="289" mass="31743">MNTSHLFRVAILLLGALLISSPAQAAKKPTDKERKERANAEYIRCMAVVKNDGVSAMLAYVRSSQKGTSLKSNPEKLAQENCVADGIGLMRYQDLGEILADDGDKLVPLRSSLVRIKDDVPQARHVARPWTRDYLIELATYLEQTPGMKKVAHSDAQILVASLVRSRADQDVISRVTKAYYYIKGKLRKLTGGKRSFADCSSKAVCSTHLTGATVDISLLGADRKKRKLLIERLLEDREEGRILAILENAGNHFHVFVIPPQPAGPVQLLVTPTTGPDVHEVPVKTPAS</sequence>